<dbReference type="EMBL" id="UZAH01017536">
    <property type="protein sequence ID" value="VDO46963.1"/>
    <property type="molecule type" value="Genomic_DNA"/>
</dbReference>
<dbReference type="AlphaFoldDB" id="A0A183FCG8"/>
<evidence type="ECO:0000313" key="3">
    <source>
        <dbReference type="WBParaSite" id="HPBE_0000386001-mRNA-1"/>
    </source>
</evidence>
<evidence type="ECO:0000313" key="2">
    <source>
        <dbReference type="Proteomes" id="UP000050761"/>
    </source>
</evidence>
<dbReference type="WBParaSite" id="HPBE_0000386001-mRNA-1">
    <property type="protein sequence ID" value="HPBE_0000386001-mRNA-1"/>
    <property type="gene ID" value="HPBE_0000386001"/>
</dbReference>
<dbReference type="Proteomes" id="UP000050761">
    <property type="component" value="Unassembled WGS sequence"/>
</dbReference>
<keyword evidence="2" id="KW-1185">Reference proteome</keyword>
<sequence length="46" mass="5264">MDFRIFKDVSYGRMHCGPRLNPLASEKPASNYVCKKNPLVYSDDIS</sequence>
<protein>
    <submittedName>
        <fullName evidence="1 3">Uncharacterized protein</fullName>
    </submittedName>
</protein>
<accession>A0A183FCG8</accession>
<organism evidence="2 3">
    <name type="scientific">Heligmosomoides polygyrus</name>
    <name type="common">Parasitic roundworm</name>
    <dbReference type="NCBI Taxonomy" id="6339"/>
    <lineage>
        <taxon>Eukaryota</taxon>
        <taxon>Metazoa</taxon>
        <taxon>Ecdysozoa</taxon>
        <taxon>Nematoda</taxon>
        <taxon>Chromadorea</taxon>
        <taxon>Rhabditida</taxon>
        <taxon>Rhabditina</taxon>
        <taxon>Rhabditomorpha</taxon>
        <taxon>Strongyloidea</taxon>
        <taxon>Heligmosomidae</taxon>
        <taxon>Heligmosomoides</taxon>
    </lineage>
</organism>
<reference evidence="3" key="2">
    <citation type="submission" date="2019-09" db="UniProtKB">
        <authorList>
            <consortium name="WormBaseParasite"/>
        </authorList>
    </citation>
    <scope>IDENTIFICATION</scope>
</reference>
<evidence type="ECO:0000313" key="1">
    <source>
        <dbReference type="EMBL" id="VDO46963.1"/>
    </source>
</evidence>
<name>A0A183FCG8_HELPZ</name>
<accession>A0A3P7WWA7</accession>
<gene>
    <name evidence="1" type="ORF">HPBE_LOCUS3863</name>
</gene>
<dbReference type="OrthoDB" id="10036721at2759"/>
<proteinExistence type="predicted"/>
<reference evidence="1 2" key="1">
    <citation type="submission" date="2018-11" db="EMBL/GenBank/DDBJ databases">
        <authorList>
            <consortium name="Pathogen Informatics"/>
        </authorList>
    </citation>
    <scope>NUCLEOTIDE SEQUENCE [LARGE SCALE GENOMIC DNA]</scope>
</reference>